<evidence type="ECO:0000256" key="6">
    <source>
        <dbReference type="ARBA" id="ARBA00022898"/>
    </source>
</evidence>
<evidence type="ECO:0000256" key="11">
    <source>
        <dbReference type="ARBA" id="ARBA00075219"/>
    </source>
</evidence>
<evidence type="ECO:0000256" key="9">
    <source>
        <dbReference type="ARBA" id="ARBA00066349"/>
    </source>
</evidence>
<dbReference type="InterPro" id="IPR001608">
    <property type="entry name" value="Ala_racemase_N"/>
</dbReference>
<proteinExistence type="inferred from homology"/>
<dbReference type="GO" id="GO:0008721">
    <property type="term" value="F:D-serine ammonia-lyase activity"/>
    <property type="evidence" value="ECO:0007669"/>
    <property type="project" value="UniProtKB-EC"/>
</dbReference>
<evidence type="ECO:0000256" key="1">
    <source>
        <dbReference type="ARBA" id="ARBA00001933"/>
    </source>
</evidence>
<dbReference type="InterPro" id="IPR042208">
    <property type="entry name" value="D-ser_dehydrat-like_sf"/>
</dbReference>
<comment type="catalytic activity">
    <reaction evidence="8">
        <text>D-serine = pyruvate + NH4(+)</text>
        <dbReference type="Rhea" id="RHEA:13977"/>
        <dbReference type="ChEBI" id="CHEBI:15361"/>
        <dbReference type="ChEBI" id="CHEBI:28938"/>
        <dbReference type="ChEBI" id="CHEBI:35247"/>
        <dbReference type="EC" id="4.3.1.18"/>
    </reaction>
    <physiologicalReaction direction="left-to-right" evidence="8">
        <dbReference type="Rhea" id="RHEA:13978"/>
    </physiologicalReaction>
</comment>
<keyword evidence="6" id="KW-0663">Pyridoxal phosphate</keyword>
<evidence type="ECO:0000256" key="8">
    <source>
        <dbReference type="ARBA" id="ARBA00051198"/>
    </source>
</evidence>
<dbReference type="InterPro" id="IPR026956">
    <property type="entry name" value="D-ser_dehydrat-like_dom"/>
</dbReference>
<keyword evidence="7" id="KW-0456">Lyase</keyword>
<organism evidence="13">
    <name type="scientific">Mucochytrium quahogii</name>
    <dbReference type="NCBI Taxonomy" id="96639"/>
    <lineage>
        <taxon>Eukaryota</taxon>
        <taxon>Sar</taxon>
        <taxon>Stramenopiles</taxon>
        <taxon>Bigyra</taxon>
        <taxon>Labyrinthulomycetes</taxon>
        <taxon>Thraustochytrida</taxon>
        <taxon>Thraustochytriidae</taxon>
        <taxon>Mucochytrium</taxon>
    </lineage>
</organism>
<comment type="cofactor">
    <cofactor evidence="1">
        <name>pyridoxal 5'-phosphate</name>
        <dbReference type="ChEBI" id="CHEBI:597326"/>
    </cofactor>
</comment>
<dbReference type="InterPro" id="IPR029066">
    <property type="entry name" value="PLP-binding_barrel"/>
</dbReference>
<evidence type="ECO:0000256" key="2">
    <source>
        <dbReference type="ARBA" id="ARBA00001947"/>
    </source>
</evidence>
<dbReference type="SMART" id="SM01119">
    <property type="entry name" value="D-ser_dehydrat"/>
    <property type="match status" value="1"/>
</dbReference>
<gene>
    <name evidence="13" type="ORF">QSP1433_LOCUS10251</name>
</gene>
<dbReference type="InterPro" id="IPR051466">
    <property type="entry name" value="D-amino_acid_metab_enzyme"/>
</dbReference>
<name>A0A7S2S5A6_9STRA</name>
<keyword evidence="5" id="KW-0862">Zinc</keyword>
<dbReference type="Pfam" id="PF01168">
    <property type="entry name" value="Ala_racemase_N"/>
    <property type="match status" value="1"/>
</dbReference>
<dbReference type="PANTHER" id="PTHR28004:SF2">
    <property type="entry name" value="D-SERINE DEHYDRATASE"/>
    <property type="match status" value="1"/>
</dbReference>
<dbReference type="FunFam" id="3.20.20.10:FF:000016">
    <property type="entry name" value="D-serine dehydratase"/>
    <property type="match status" value="1"/>
</dbReference>
<keyword evidence="4" id="KW-0479">Metal-binding</keyword>
<feature type="domain" description="D-serine dehydratase-like" evidence="12">
    <location>
        <begin position="255"/>
        <end position="353"/>
    </location>
</feature>
<dbReference type="PANTHER" id="PTHR28004">
    <property type="entry name" value="ZGC:162816-RELATED"/>
    <property type="match status" value="1"/>
</dbReference>
<dbReference type="GO" id="GO:0046872">
    <property type="term" value="F:metal ion binding"/>
    <property type="evidence" value="ECO:0007669"/>
    <property type="project" value="UniProtKB-KW"/>
</dbReference>
<evidence type="ECO:0000256" key="4">
    <source>
        <dbReference type="ARBA" id="ARBA00022723"/>
    </source>
</evidence>
<dbReference type="Gene3D" id="2.40.37.20">
    <property type="entry name" value="D-serine dehydratase-like domain"/>
    <property type="match status" value="1"/>
</dbReference>
<sequence>MSPNTPYLELREDIATANASRMLATAAGLKVSLRPHVKTHKTVHGALIQTGGKKEGIIVSTLGEARFFAENGFDDIIYAVPVIENKIPTLLKVHASIKLFTVIVDCKQAAQVLFDAKDLPEDKPWNVQVMVDCGYGRDGVDPEAESTLDLVKALNDHKATRFMGIYTHAGHSYGAKDKCELIKIGEKERDTVVALASKIKTYLSVECGSVSVGSTPTCSVPVSNLEGVTEMHAGNYFSYDTMQMAVGSCAEADIATCVVTSVMSHNHASNFVLVDMGWTAYSLQGVQFPDLFGRILGHPELRVTKCKQECGLVSRVDGKPIDFSKYPIGMQLRVLPYHACATAAMHRSMWIPSQQKKEPIASGLWE</sequence>
<dbReference type="Gene3D" id="3.20.20.10">
    <property type="entry name" value="Alanine racemase"/>
    <property type="match status" value="1"/>
</dbReference>
<dbReference type="EMBL" id="HBHK01016396">
    <property type="protein sequence ID" value="CAD9689436.1"/>
    <property type="molecule type" value="Transcribed_RNA"/>
</dbReference>
<dbReference type="AlphaFoldDB" id="A0A7S2S5A6"/>
<dbReference type="GO" id="GO:0036088">
    <property type="term" value="P:D-serine catabolic process"/>
    <property type="evidence" value="ECO:0007669"/>
    <property type="project" value="TreeGrafter"/>
</dbReference>
<evidence type="ECO:0000313" key="13">
    <source>
        <dbReference type="EMBL" id="CAD9689436.1"/>
    </source>
</evidence>
<dbReference type="Pfam" id="PF14031">
    <property type="entry name" value="D-ser_dehydrat"/>
    <property type="match status" value="1"/>
</dbReference>
<comment type="cofactor">
    <cofactor evidence="2">
        <name>Zn(2+)</name>
        <dbReference type="ChEBI" id="CHEBI:29105"/>
    </cofactor>
</comment>
<evidence type="ECO:0000256" key="3">
    <source>
        <dbReference type="ARBA" id="ARBA00005323"/>
    </source>
</evidence>
<evidence type="ECO:0000256" key="5">
    <source>
        <dbReference type="ARBA" id="ARBA00022833"/>
    </source>
</evidence>
<evidence type="ECO:0000256" key="10">
    <source>
        <dbReference type="ARBA" id="ARBA00069616"/>
    </source>
</evidence>
<comment type="similarity">
    <text evidence="3">Belongs to the DSD1 family.</text>
</comment>
<dbReference type="EC" id="4.3.1.18" evidence="9"/>
<accession>A0A7S2S5A6</accession>
<reference evidence="13" key="1">
    <citation type="submission" date="2021-01" db="EMBL/GenBank/DDBJ databases">
        <authorList>
            <person name="Corre E."/>
            <person name="Pelletier E."/>
            <person name="Niang G."/>
            <person name="Scheremetjew M."/>
            <person name="Finn R."/>
            <person name="Kale V."/>
            <person name="Holt S."/>
            <person name="Cochrane G."/>
            <person name="Meng A."/>
            <person name="Brown T."/>
            <person name="Cohen L."/>
        </authorList>
    </citation>
    <scope>NUCLEOTIDE SEQUENCE</scope>
    <source>
        <strain evidence="13">NY070348D</strain>
    </source>
</reference>
<dbReference type="SUPFAM" id="SSF51419">
    <property type="entry name" value="PLP-binding barrel"/>
    <property type="match status" value="1"/>
</dbReference>
<evidence type="ECO:0000256" key="7">
    <source>
        <dbReference type="ARBA" id="ARBA00023239"/>
    </source>
</evidence>
<protein>
    <recommendedName>
        <fullName evidence="10">D-serine dehydratase</fullName>
        <ecNumber evidence="9">4.3.1.18</ecNumber>
    </recommendedName>
    <alternativeName>
        <fullName evidence="11">D-serine deaminase</fullName>
    </alternativeName>
</protein>
<evidence type="ECO:0000259" key="12">
    <source>
        <dbReference type="SMART" id="SM01119"/>
    </source>
</evidence>